<accession>A0A1F7X8H5</accession>
<feature type="domain" description="SpoVT-AbrB" evidence="2">
    <location>
        <begin position="1"/>
        <end position="46"/>
    </location>
</feature>
<dbReference type="Gene3D" id="2.10.260.10">
    <property type="match status" value="1"/>
</dbReference>
<dbReference type="GO" id="GO:0003677">
    <property type="term" value="F:DNA binding"/>
    <property type="evidence" value="ECO:0007669"/>
    <property type="project" value="UniProtKB-UniRule"/>
</dbReference>
<dbReference type="EMBL" id="MGFU01000063">
    <property type="protein sequence ID" value="OGM11243.1"/>
    <property type="molecule type" value="Genomic_DNA"/>
</dbReference>
<reference evidence="3 4" key="1">
    <citation type="journal article" date="2016" name="Nat. Commun.">
        <title>Thousands of microbial genomes shed light on interconnected biogeochemical processes in an aquifer system.</title>
        <authorList>
            <person name="Anantharaman K."/>
            <person name="Brown C.T."/>
            <person name="Hug L.A."/>
            <person name="Sharon I."/>
            <person name="Castelle C.J."/>
            <person name="Probst A.J."/>
            <person name="Thomas B.C."/>
            <person name="Singh A."/>
            <person name="Wilkins M.J."/>
            <person name="Karaoz U."/>
            <person name="Brodie E.L."/>
            <person name="Williams K.H."/>
            <person name="Hubbard S.S."/>
            <person name="Banfield J.F."/>
        </authorList>
    </citation>
    <scope>NUCLEOTIDE SEQUENCE [LARGE SCALE GENOMIC DNA]</scope>
</reference>
<evidence type="ECO:0000256" key="1">
    <source>
        <dbReference type="PROSITE-ProRule" id="PRU01076"/>
    </source>
</evidence>
<dbReference type="Proteomes" id="UP000179013">
    <property type="component" value="Unassembled WGS sequence"/>
</dbReference>
<evidence type="ECO:0000259" key="2">
    <source>
        <dbReference type="PROSITE" id="PS51740"/>
    </source>
</evidence>
<gene>
    <name evidence="3" type="ORF">A2V80_03375</name>
</gene>
<dbReference type="SMART" id="SM00966">
    <property type="entry name" value="SpoVT_AbrB"/>
    <property type="match status" value="1"/>
</dbReference>
<sequence>MQLTTITSKGQVTIPKELRIELGLKPGDKVIFEKGEKGTKMRPIPDLFALKGSLKSKKKYDKKEAREAIGKYLAKKYLRSVNK</sequence>
<protein>
    <recommendedName>
        <fullName evidence="2">SpoVT-AbrB domain-containing protein</fullName>
    </recommendedName>
</protein>
<dbReference type="InterPro" id="IPR007159">
    <property type="entry name" value="SpoVT-AbrB_dom"/>
</dbReference>
<dbReference type="NCBIfam" id="TIGR01439">
    <property type="entry name" value="lp_hng_hel_AbrB"/>
    <property type="match status" value="1"/>
</dbReference>
<dbReference type="PROSITE" id="PS51740">
    <property type="entry name" value="SPOVT_ABRB"/>
    <property type="match status" value="1"/>
</dbReference>
<comment type="caution">
    <text evidence="3">The sequence shown here is derived from an EMBL/GenBank/DDBJ whole genome shotgun (WGS) entry which is preliminary data.</text>
</comment>
<dbReference type="Pfam" id="PF04014">
    <property type="entry name" value="MazE_antitoxin"/>
    <property type="match status" value="1"/>
</dbReference>
<dbReference type="InterPro" id="IPR037914">
    <property type="entry name" value="SpoVT-AbrB_sf"/>
</dbReference>
<proteinExistence type="predicted"/>
<dbReference type="SUPFAM" id="SSF89447">
    <property type="entry name" value="AbrB/MazE/MraZ-like"/>
    <property type="match status" value="1"/>
</dbReference>
<evidence type="ECO:0000313" key="3">
    <source>
        <dbReference type="EMBL" id="OGM11243.1"/>
    </source>
</evidence>
<dbReference type="AlphaFoldDB" id="A0A1F7X8H5"/>
<evidence type="ECO:0000313" key="4">
    <source>
        <dbReference type="Proteomes" id="UP000179013"/>
    </source>
</evidence>
<name>A0A1F7X8H5_9BACT</name>
<keyword evidence="1" id="KW-0238">DNA-binding</keyword>
<organism evidence="3 4">
    <name type="scientific">Candidatus Woesebacteria bacterium RBG_16_39_8b</name>
    <dbReference type="NCBI Taxonomy" id="1802482"/>
    <lineage>
        <taxon>Bacteria</taxon>
        <taxon>Candidatus Woeseibacteriota</taxon>
    </lineage>
</organism>